<sequence length="370" mass="41132">MQSLCFLLLASLLQVSATTTTDRDCGSPAHQAFFVVGCAKPIVVERADPIVHPGAPAEHVHTIMGGDAFDLTLDFNRTQTSECTTCVVTKDLSNYWIPTVYFHAANGSFVSVKQVGGLNIYYQERMDWTDYCAGKKLQPFPRDFRMITGDRLRRRFVPSSLEQAGVQFICLQTHGRAGLEPFFGFPVGHTCPGGLQIRIRFPSCWDGRRVDSPDHKAHVAFPSDVDNGPCPKTHPVRIPALLYESTWHVEPFDGLPFRGRQPFVLSQGDPTGFGYHADFLNGWDVDLLEGALRDPSCGNGSGGRIDVCETLMPFLQSGRVQNLCPSLEQRVVERVDGLLDRLPGCNPVQYGPRDAVVMECKRTGWWGWWG</sequence>
<gene>
    <name evidence="3" type="ORF">QBC47DRAFT_306703</name>
</gene>
<organism evidence="3 4">
    <name type="scientific">Echria macrotheca</name>
    <dbReference type="NCBI Taxonomy" id="438768"/>
    <lineage>
        <taxon>Eukaryota</taxon>
        <taxon>Fungi</taxon>
        <taxon>Dikarya</taxon>
        <taxon>Ascomycota</taxon>
        <taxon>Pezizomycotina</taxon>
        <taxon>Sordariomycetes</taxon>
        <taxon>Sordariomycetidae</taxon>
        <taxon>Sordariales</taxon>
        <taxon>Schizotheciaceae</taxon>
        <taxon>Echria</taxon>
    </lineage>
</organism>
<dbReference type="EMBL" id="MU839840">
    <property type="protein sequence ID" value="KAK1752294.1"/>
    <property type="molecule type" value="Genomic_DNA"/>
</dbReference>
<protein>
    <recommendedName>
        <fullName evidence="2">DUF1996 domain-containing protein</fullName>
    </recommendedName>
</protein>
<comment type="caution">
    <text evidence="3">The sequence shown here is derived from an EMBL/GenBank/DDBJ whole genome shotgun (WGS) entry which is preliminary data.</text>
</comment>
<accession>A0AAJ0F8N2</accession>
<keyword evidence="1" id="KW-0732">Signal</keyword>
<dbReference type="Proteomes" id="UP001239445">
    <property type="component" value="Unassembled WGS sequence"/>
</dbReference>
<feature type="chain" id="PRO_5042555990" description="DUF1996 domain-containing protein" evidence="1">
    <location>
        <begin position="18"/>
        <end position="370"/>
    </location>
</feature>
<reference evidence="3" key="1">
    <citation type="submission" date="2023-06" db="EMBL/GenBank/DDBJ databases">
        <title>Genome-scale phylogeny and comparative genomics of the fungal order Sordariales.</title>
        <authorList>
            <consortium name="Lawrence Berkeley National Laboratory"/>
            <person name="Hensen N."/>
            <person name="Bonometti L."/>
            <person name="Westerberg I."/>
            <person name="Brannstrom I.O."/>
            <person name="Guillou S."/>
            <person name="Cros-Aarteil S."/>
            <person name="Calhoun S."/>
            <person name="Haridas S."/>
            <person name="Kuo A."/>
            <person name="Mondo S."/>
            <person name="Pangilinan J."/>
            <person name="Riley R."/>
            <person name="Labutti K."/>
            <person name="Andreopoulos B."/>
            <person name="Lipzen A."/>
            <person name="Chen C."/>
            <person name="Yanf M."/>
            <person name="Daum C."/>
            <person name="Ng V."/>
            <person name="Clum A."/>
            <person name="Steindorff A."/>
            <person name="Ohm R."/>
            <person name="Martin F."/>
            <person name="Silar P."/>
            <person name="Natvig D."/>
            <person name="Lalanne C."/>
            <person name="Gautier V."/>
            <person name="Ament-Velasquez S.L."/>
            <person name="Kruys A."/>
            <person name="Hutchinson M.I."/>
            <person name="Powell A.J."/>
            <person name="Barry K."/>
            <person name="Miller A.N."/>
            <person name="Grigoriev I.V."/>
            <person name="Debuchy R."/>
            <person name="Gladieux P."/>
            <person name="Thoren M.H."/>
            <person name="Johannesson H."/>
        </authorList>
    </citation>
    <scope>NUCLEOTIDE SEQUENCE</scope>
    <source>
        <strain evidence="3">PSN4</strain>
    </source>
</reference>
<dbReference type="InterPro" id="IPR018535">
    <property type="entry name" value="DUF1996"/>
</dbReference>
<dbReference type="PANTHER" id="PTHR43662:SF3">
    <property type="entry name" value="DOMAIN PROTEIN, PUTATIVE (AFU_ORTHOLOGUE AFUA_6G11970)-RELATED"/>
    <property type="match status" value="1"/>
</dbReference>
<keyword evidence="4" id="KW-1185">Reference proteome</keyword>
<dbReference type="PANTHER" id="PTHR43662">
    <property type="match status" value="1"/>
</dbReference>
<evidence type="ECO:0000256" key="1">
    <source>
        <dbReference type="SAM" id="SignalP"/>
    </source>
</evidence>
<evidence type="ECO:0000259" key="2">
    <source>
        <dbReference type="Pfam" id="PF09362"/>
    </source>
</evidence>
<evidence type="ECO:0000313" key="3">
    <source>
        <dbReference type="EMBL" id="KAK1752294.1"/>
    </source>
</evidence>
<proteinExistence type="predicted"/>
<feature type="domain" description="DUF1996" evidence="2">
    <location>
        <begin position="48"/>
        <end position="283"/>
    </location>
</feature>
<feature type="signal peptide" evidence="1">
    <location>
        <begin position="1"/>
        <end position="17"/>
    </location>
</feature>
<dbReference type="Pfam" id="PF09362">
    <property type="entry name" value="DUF1996"/>
    <property type="match status" value="1"/>
</dbReference>
<name>A0AAJ0F8N2_9PEZI</name>
<dbReference type="AlphaFoldDB" id="A0AAJ0F8N2"/>
<evidence type="ECO:0000313" key="4">
    <source>
        <dbReference type="Proteomes" id="UP001239445"/>
    </source>
</evidence>